<keyword evidence="7 9" id="KW-0811">Translocation</keyword>
<accession>A0ABW0KHR4</accession>
<dbReference type="InterPro" id="IPR005807">
    <property type="entry name" value="SecE_bac"/>
</dbReference>
<dbReference type="EMBL" id="JBHSMJ010000044">
    <property type="protein sequence ID" value="MFC5452301.1"/>
    <property type="molecule type" value="Genomic_DNA"/>
</dbReference>
<dbReference type="PANTHER" id="PTHR33910">
    <property type="entry name" value="PROTEIN TRANSLOCASE SUBUNIT SECE"/>
    <property type="match status" value="1"/>
</dbReference>
<evidence type="ECO:0000256" key="5">
    <source>
        <dbReference type="ARBA" id="ARBA00022927"/>
    </source>
</evidence>
<dbReference type="NCBIfam" id="TIGR00964">
    <property type="entry name" value="secE_bact"/>
    <property type="match status" value="1"/>
</dbReference>
<dbReference type="InterPro" id="IPR038379">
    <property type="entry name" value="SecE_sf"/>
</dbReference>
<keyword evidence="3 9" id="KW-1003">Cell membrane</keyword>
<comment type="function">
    <text evidence="9">Essential subunit of the Sec protein translocation channel SecYEG. Clamps together the 2 halves of SecY. May contact the channel plug during translocation.</text>
</comment>
<comment type="caution">
    <text evidence="10">The sequence shown here is derived from an EMBL/GenBank/DDBJ whole genome shotgun (WGS) entry which is preliminary data.</text>
</comment>
<reference evidence="11" key="1">
    <citation type="journal article" date="2019" name="Int. J. Syst. Evol. Microbiol.">
        <title>The Global Catalogue of Microorganisms (GCM) 10K type strain sequencing project: providing services to taxonomists for standard genome sequencing and annotation.</title>
        <authorList>
            <consortium name="The Broad Institute Genomics Platform"/>
            <consortium name="The Broad Institute Genome Sequencing Center for Infectious Disease"/>
            <person name="Wu L."/>
            <person name="Ma J."/>
        </authorList>
    </citation>
    <scope>NUCLEOTIDE SEQUENCE [LARGE SCALE GENOMIC DNA]</scope>
    <source>
        <strain evidence="11">KACC 11904</strain>
    </source>
</reference>
<evidence type="ECO:0000256" key="3">
    <source>
        <dbReference type="ARBA" id="ARBA00022475"/>
    </source>
</evidence>
<dbReference type="Proteomes" id="UP001596044">
    <property type="component" value="Unassembled WGS sequence"/>
</dbReference>
<feature type="transmembrane region" description="Helical" evidence="9">
    <location>
        <begin position="36"/>
        <end position="56"/>
    </location>
</feature>
<dbReference type="HAMAP" id="MF_00422">
    <property type="entry name" value="SecE"/>
    <property type="match status" value="1"/>
</dbReference>
<organism evidence="10 11">
    <name type="scientific">Paenibacillus aestuarii</name>
    <dbReference type="NCBI Taxonomy" id="516965"/>
    <lineage>
        <taxon>Bacteria</taxon>
        <taxon>Bacillati</taxon>
        <taxon>Bacillota</taxon>
        <taxon>Bacilli</taxon>
        <taxon>Bacillales</taxon>
        <taxon>Paenibacillaceae</taxon>
        <taxon>Paenibacillus</taxon>
    </lineage>
</organism>
<evidence type="ECO:0000256" key="1">
    <source>
        <dbReference type="ARBA" id="ARBA00004370"/>
    </source>
</evidence>
<keyword evidence="2 9" id="KW-0813">Transport</keyword>
<dbReference type="InterPro" id="IPR001901">
    <property type="entry name" value="Translocase_SecE/Sec61-g"/>
</dbReference>
<evidence type="ECO:0000256" key="2">
    <source>
        <dbReference type="ARBA" id="ARBA00022448"/>
    </source>
</evidence>
<keyword evidence="8 9" id="KW-0472">Membrane</keyword>
<keyword evidence="11" id="KW-1185">Reference proteome</keyword>
<evidence type="ECO:0000256" key="6">
    <source>
        <dbReference type="ARBA" id="ARBA00022989"/>
    </source>
</evidence>
<evidence type="ECO:0000256" key="4">
    <source>
        <dbReference type="ARBA" id="ARBA00022692"/>
    </source>
</evidence>
<evidence type="ECO:0000256" key="8">
    <source>
        <dbReference type="ARBA" id="ARBA00023136"/>
    </source>
</evidence>
<dbReference type="Gene3D" id="1.20.5.1030">
    <property type="entry name" value="Preprotein translocase secy subunit"/>
    <property type="match status" value="1"/>
</dbReference>
<name>A0ABW0KHR4_9BACL</name>
<keyword evidence="5 9" id="KW-0653">Protein transport</keyword>
<evidence type="ECO:0000256" key="7">
    <source>
        <dbReference type="ARBA" id="ARBA00023010"/>
    </source>
</evidence>
<comment type="subcellular location">
    <subcellularLocation>
        <location evidence="9">Cell membrane</location>
        <topology evidence="9">Single-pass membrane protein</topology>
    </subcellularLocation>
    <subcellularLocation>
        <location evidence="1">Membrane</location>
    </subcellularLocation>
</comment>
<evidence type="ECO:0000313" key="10">
    <source>
        <dbReference type="EMBL" id="MFC5452301.1"/>
    </source>
</evidence>
<protein>
    <recommendedName>
        <fullName evidence="9">Protein translocase subunit SecE</fullName>
    </recommendedName>
</protein>
<keyword evidence="6 9" id="KW-1133">Transmembrane helix</keyword>
<proteinExistence type="inferred from homology"/>
<evidence type="ECO:0000256" key="9">
    <source>
        <dbReference type="HAMAP-Rule" id="MF_00422"/>
    </source>
</evidence>
<gene>
    <name evidence="9 10" type="primary">secE</name>
    <name evidence="10" type="ORF">ACFPOG_29245</name>
</gene>
<dbReference type="RefSeq" id="WP_270881370.1">
    <property type="nucleotide sequence ID" value="NZ_JAQFVF010000049.1"/>
</dbReference>
<comment type="similarity">
    <text evidence="9">Belongs to the SecE/SEC61-gamma family.</text>
</comment>
<dbReference type="PROSITE" id="PS01067">
    <property type="entry name" value="SECE_SEC61G"/>
    <property type="match status" value="1"/>
</dbReference>
<comment type="subunit">
    <text evidence="9">Component of the Sec protein translocase complex. Heterotrimer consisting of SecY, SecE and SecG subunits. The heterotrimers can form oligomers, although 1 heterotrimer is thought to be able to translocate proteins. Interacts with the ribosome. Interacts with SecDF, and other proteins may be involved. Interacts with SecA.</text>
</comment>
<keyword evidence="4 9" id="KW-0812">Transmembrane</keyword>
<evidence type="ECO:0000313" key="11">
    <source>
        <dbReference type="Proteomes" id="UP001596044"/>
    </source>
</evidence>
<dbReference type="PANTHER" id="PTHR33910:SF1">
    <property type="entry name" value="PROTEIN TRANSLOCASE SUBUNIT SECE"/>
    <property type="match status" value="1"/>
</dbReference>
<sequence length="70" mass="8130">MAFLARMKQSFGSTFSFFTDSWSELKKVKWPSRKEMITYTLVVIGTVAFVAIYFFVLDFGISSLLRLVFK</sequence>
<dbReference type="Pfam" id="PF00584">
    <property type="entry name" value="SecE"/>
    <property type="match status" value="1"/>
</dbReference>